<dbReference type="Proteomes" id="UP000703269">
    <property type="component" value="Unassembled WGS sequence"/>
</dbReference>
<keyword evidence="2" id="KW-1185">Reference proteome</keyword>
<proteinExistence type="predicted"/>
<reference evidence="1 2" key="1">
    <citation type="submission" date="2021-08" db="EMBL/GenBank/DDBJ databases">
        <title>Draft Genome Sequence of Phanerochaete sordida strain YK-624.</title>
        <authorList>
            <person name="Mori T."/>
            <person name="Dohra H."/>
            <person name="Suzuki T."/>
            <person name="Kawagishi H."/>
            <person name="Hirai H."/>
        </authorList>
    </citation>
    <scope>NUCLEOTIDE SEQUENCE [LARGE SCALE GENOMIC DNA]</scope>
    <source>
        <strain evidence="1 2">YK-624</strain>
    </source>
</reference>
<dbReference type="EMBL" id="BPQB01000006">
    <property type="protein sequence ID" value="GJE87370.1"/>
    <property type="molecule type" value="Genomic_DNA"/>
</dbReference>
<evidence type="ECO:0000313" key="1">
    <source>
        <dbReference type="EMBL" id="GJE87370.1"/>
    </source>
</evidence>
<accession>A0A9P3L9Q0</accession>
<evidence type="ECO:0000313" key="2">
    <source>
        <dbReference type="Proteomes" id="UP000703269"/>
    </source>
</evidence>
<protein>
    <submittedName>
        <fullName evidence="1">Uncharacterized protein</fullName>
    </submittedName>
</protein>
<dbReference type="AlphaFoldDB" id="A0A9P3L9Q0"/>
<organism evidence="1 2">
    <name type="scientific">Phanerochaete sordida</name>
    <dbReference type="NCBI Taxonomy" id="48140"/>
    <lineage>
        <taxon>Eukaryota</taxon>
        <taxon>Fungi</taxon>
        <taxon>Dikarya</taxon>
        <taxon>Basidiomycota</taxon>
        <taxon>Agaricomycotina</taxon>
        <taxon>Agaricomycetes</taxon>
        <taxon>Polyporales</taxon>
        <taxon>Phanerochaetaceae</taxon>
        <taxon>Phanerochaete</taxon>
    </lineage>
</organism>
<name>A0A9P3L9Q0_9APHY</name>
<gene>
    <name evidence="1" type="ORF">PsYK624_034530</name>
</gene>
<dbReference type="OrthoDB" id="3269573at2759"/>
<sequence length="642" mass="70707">MCCERALQWKDPELWRTVVDTFVRDRGLEVVPDDMKLRAAEQFGFEAVRPSFEAMLEADERNAARLEFLATLSDWAQSQGEAADGIQPWIVTQTQAVLASLRRPEDSECAALIAAARANGGLQFLSAQILPQLQNLAPGPFFLALALAVEAEPSFADPLKSDTTRALMQLALEKTQWYRQPGSVVHHMRPLGSRARTPPPIDHCARAQAFAGACIRFGYGDLAGAMFARVVQRAQASWMDSEAQEVAKKLMLPLVGFVLREEKANGAYERPQEFRELRARTVRIYMKLMTANRYADPDMGEIGQVVEAAVLEDGDADIFFSEMMPKLKPELWSSRSTRPLVDALRAVQPRLSATDKDALDKAIFALAESYTRSAWLPDAAHVIDDLTWAAGVHPALAQTGLDRVLADPESWTREHITGLLLPLLPQLRAWTVAHARPDMFAPLARATVRAWADHVFAVPRAVDAAVAAALDGLRRWTCACTHCAAARAFLREGFDVDMQFYAVGPEAKRHVEGQVAAYVAGVAMAREDRTIPVGLRLYKSDALHEYSTWKAERTRGRQMLRDIGEDDAEVRRVLGAELHARVVTLLSAEPPLAAPGKAKSQAFGAARQAAASTANRLPGNIVRTRGSEVAVLPAAKRRRLES</sequence>
<comment type="caution">
    <text evidence="1">The sequence shown here is derived from an EMBL/GenBank/DDBJ whole genome shotgun (WGS) entry which is preliminary data.</text>
</comment>